<evidence type="ECO:0008006" key="4">
    <source>
        <dbReference type="Google" id="ProtNLM"/>
    </source>
</evidence>
<name>A0ABT9DD33_9CELL</name>
<evidence type="ECO:0000313" key="2">
    <source>
        <dbReference type="EMBL" id="MDO8108535.1"/>
    </source>
</evidence>
<keyword evidence="3" id="KW-1185">Reference proteome</keyword>
<gene>
    <name evidence="2" type="ORF">Q6348_15160</name>
</gene>
<keyword evidence="1" id="KW-0812">Transmembrane</keyword>
<dbReference type="RefSeq" id="WP_304602230.1">
    <property type="nucleotide sequence ID" value="NZ_JAUQYO010000001.1"/>
</dbReference>
<dbReference type="EMBL" id="JAUQYP010000002">
    <property type="protein sequence ID" value="MDO8108535.1"/>
    <property type="molecule type" value="Genomic_DNA"/>
</dbReference>
<proteinExistence type="predicted"/>
<sequence>MTSRPLSIAVVVGVGIEVLGLVAAAAWMAIQLLRGRADSVGTAVGLVVFALVFAGALALVTRSLVRTGTRPARATVVTWQLVQAGSAGTIIGAGVASPAVIATTWATAALAVVLVAVLVADAWRANRAAGLARVEPAMPKKPARPSRPTHT</sequence>
<feature type="transmembrane region" description="Helical" evidence="1">
    <location>
        <begin position="77"/>
        <end position="96"/>
    </location>
</feature>
<comment type="caution">
    <text evidence="2">The sequence shown here is derived from an EMBL/GenBank/DDBJ whole genome shotgun (WGS) entry which is preliminary data.</text>
</comment>
<feature type="transmembrane region" description="Helical" evidence="1">
    <location>
        <begin position="7"/>
        <end position="30"/>
    </location>
</feature>
<accession>A0ABT9DD33</accession>
<evidence type="ECO:0000313" key="3">
    <source>
        <dbReference type="Proteomes" id="UP001232536"/>
    </source>
</evidence>
<feature type="transmembrane region" description="Helical" evidence="1">
    <location>
        <begin position="42"/>
        <end position="65"/>
    </location>
</feature>
<evidence type="ECO:0000256" key="1">
    <source>
        <dbReference type="SAM" id="Phobius"/>
    </source>
</evidence>
<feature type="transmembrane region" description="Helical" evidence="1">
    <location>
        <begin position="102"/>
        <end position="123"/>
    </location>
</feature>
<protein>
    <recommendedName>
        <fullName evidence="4">Histidine kinase</fullName>
    </recommendedName>
</protein>
<organism evidence="2 3">
    <name type="scientific">Actinotalea lenta</name>
    <dbReference type="NCBI Taxonomy" id="3064654"/>
    <lineage>
        <taxon>Bacteria</taxon>
        <taxon>Bacillati</taxon>
        <taxon>Actinomycetota</taxon>
        <taxon>Actinomycetes</taxon>
        <taxon>Micrococcales</taxon>
        <taxon>Cellulomonadaceae</taxon>
        <taxon>Actinotalea</taxon>
    </lineage>
</organism>
<dbReference type="Proteomes" id="UP001232536">
    <property type="component" value="Unassembled WGS sequence"/>
</dbReference>
<keyword evidence="1" id="KW-1133">Transmembrane helix</keyword>
<keyword evidence="1" id="KW-0472">Membrane</keyword>
<reference evidence="2 3" key="1">
    <citation type="submission" date="2023-07" db="EMBL/GenBank/DDBJ databases">
        <title>Description of novel actinomycetes strains, isolated from tidal flat sediment.</title>
        <authorList>
            <person name="Lu C."/>
        </authorList>
    </citation>
    <scope>NUCLEOTIDE SEQUENCE [LARGE SCALE GENOMIC DNA]</scope>
    <source>
        <strain evidence="2 3">SYSU T00b441</strain>
    </source>
</reference>